<evidence type="ECO:0000313" key="2">
    <source>
        <dbReference type="EMBL" id="MET4719408.1"/>
    </source>
</evidence>
<proteinExistence type="predicted"/>
<name>A0ABV2RR28_BRAJP</name>
<sequence length="59" mass="6530">MPWQTNSIRADRQICRYAERALAGDKKADDELKRGLKDSFPASDPPSNTQPPKTVDDAG</sequence>
<dbReference type="EMBL" id="JBEPTQ010000002">
    <property type="protein sequence ID" value="MET4719408.1"/>
    <property type="molecule type" value="Genomic_DNA"/>
</dbReference>
<protein>
    <submittedName>
        <fullName evidence="2">Uncharacterized protein</fullName>
    </submittedName>
</protein>
<evidence type="ECO:0000256" key="1">
    <source>
        <dbReference type="SAM" id="MobiDB-lite"/>
    </source>
</evidence>
<feature type="compositionally biased region" description="Basic and acidic residues" evidence="1">
    <location>
        <begin position="22"/>
        <end position="37"/>
    </location>
</feature>
<gene>
    <name evidence="2" type="ORF">ABIF63_003514</name>
</gene>
<evidence type="ECO:0000313" key="3">
    <source>
        <dbReference type="Proteomes" id="UP001549291"/>
    </source>
</evidence>
<accession>A0ABV2RR28</accession>
<comment type="caution">
    <text evidence="2">The sequence shown here is derived from an EMBL/GenBank/DDBJ whole genome shotgun (WGS) entry which is preliminary data.</text>
</comment>
<organism evidence="2 3">
    <name type="scientific">Bradyrhizobium japonicum</name>
    <dbReference type="NCBI Taxonomy" id="375"/>
    <lineage>
        <taxon>Bacteria</taxon>
        <taxon>Pseudomonadati</taxon>
        <taxon>Pseudomonadota</taxon>
        <taxon>Alphaproteobacteria</taxon>
        <taxon>Hyphomicrobiales</taxon>
        <taxon>Nitrobacteraceae</taxon>
        <taxon>Bradyrhizobium</taxon>
    </lineage>
</organism>
<keyword evidence="3" id="KW-1185">Reference proteome</keyword>
<reference evidence="2 3" key="1">
    <citation type="submission" date="2024-06" db="EMBL/GenBank/DDBJ databases">
        <title>Genomic Encyclopedia of Type Strains, Phase V (KMG-V): Genome sequencing to study the core and pangenomes of soil and plant-associated prokaryotes.</title>
        <authorList>
            <person name="Whitman W."/>
        </authorList>
    </citation>
    <scope>NUCLEOTIDE SEQUENCE [LARGE SCALE GENOMIC DNA]</scope>
    <source>
        <strain evidence="2 3">USDA 160</strain>
    </source>
</reference>
<feature type="region of interest" description="Disordered" evidence="1">
    <location>
        <begin position="22"/>
        <end position="59"/>
    </location>
</feature>
<dbReference type="Proteomes" id="UP001549291">
    <property type="component" value="Unassembled WGS sequence"/>
</dbReference>